<dbReference type="SUPFAM" id="SSF53850">
    <property type="entry name" value="Periplasmic binding protein-like II"/>
    <property type="match status" value="1"/>
</dbReference>
<reference evidence="1 2" key="1">
    <citation type="journal article" date="2020" name="Cell Host Microbe">
        <title>Functional and Genomic Variation between Human-Derived Isolates of Lachnospiraceae Reveals Inter- and Intra-Species Diversity.</title>
        <authorList>
            <person name="Sorbara M.T."/>
            <person name="Littmann E.R."/>
            <person name="Fontana E."/>
            <person name="Moody T.U."/>
            <person name="Kohout C.E."/>
            <person name="Gjonbalaj M."/>
            <person name="Eaton V."/>
            <person name="Seok R."/>
            <person name="Leiner I.M."/>
            <person name="Pamer E.G."/>
        </authorList>
    </citation>
    <scope>NUCLEOTIDE SEQUENCE [LARGE SCALE GENOMIC DNA]</scope>
    <source>
        <strain evidence="1 2">MSK.14.54</strain>
    </source>
</reference>
<gene>
    <name evidence="1" type="ORF">G5B05_16980</name>
</gene>
<protein>
    <recommendedName>
        <fullName evidence="3">Bacterial extracellular solute-binding proteins, family 3</fullName>
    </recommendedName>
</protein>
<keyword evidence="2" id="KW-1185">Reference proteome</keyword>
<organism evidence="1 2">
    <name type="scientific">Fusicatenibacter saccharivorans</name>
    <dbReference type="NCBI Taxonomy" id="1150298"/>
    <lineage>
        <taxon>Bacteria</taxon>
        <taxon>Bacillati</taxon>
        <taxon>Bacillota</taxon>
        <taxon>Clostridia</taxon>
        <taxon>Lachnospirales</taxon>
        <taxon>Lachnospiraceae</taxon>
        <taxon>Fusicatenibacter</taxon>
    </lineage>
</organism>
<accession>A0ABX2GI87</accession>
<comment type="caution">
    <text evidence="1">The sequence shown here is derived from an EMBL/GenBank/DDBJ whole genome shotgun (WGS) entry which is preliminary data.</text>
</comment>
<dbReference type="Proteomes" id="UP000768180">
    <property type="component" value="Unassembled WGS sequence"/>
</dbReference>
<name>A0ABX2GI87_9FIRM</name>
<evidence type="ECO:0008006" key="3">
    <source>
        <dbReference type="Google" id="ProtNLM"/>
    </source>
</evidence>
<sequence>MISNYQKYLEILLTFICVIVLYPQSPYATEAISQRETIRVGFFEMDGYHMQDETGKRNGYGYDTLRLMARYWNVHFEYIGYDKAWFNCLYGFTGR</sequence>
<dbReference type="RefSeq" id="WP_173830447.1">
    <property type="nucleotide sequence ID" value="NZ_JAAITQ010000068.1"/>
</dbReference>
<proteinExistence type="predicted"/>
<evidence type="ECO:0000313" key="1">
    <source>
        <dbReference type="EMBL" id="NSE18032.1"/>
    </source>
</evidence>
<dbReference type="Gene3D" id="3.40.190.10">
    <property type="entry name" value="Periplasmic binding protein-like II"/>
    <property type="match status" value="1"/>
</dbReference>
<evidence type="ECO:0000313" key="2">
    <source>
        <dbReference type="Proteomes" id="UP000768180"/>
    </source>
</evidence>
<dbReference type="EMBL" id="JAAITQ010000068">
    <property type="protein sequence ID" value="NSE18032.1"/>
    <property type="molecule type" value="Genomic_DNA"/>
</dbReference>